<gene>
    <name evidence="2" type="ORF">B0H16DRAFT_1485013</name>
</gene>
<dbReference type="PANTHER" id="PTHR36156">
    <property type="entry name" value="SLR2101 PROTEIN"/>
    <property type="match status" value="1"/>
</dbReference>
<sequence>MQAYNYFPGSSREPPEGSQRDSGSAAALRATASCFLFQCGLRPPTIIKRDRERLRGALRSSCGALDPYPARTRTHGHLSFAGRITEGDTVVQRGTMHVWRNETTEWAKVYFVMLGAQPIEIKGQKLEEEFHPADKLKIVAGMKNFLGIASNSERRITGSPLPPIAEEKTGAASVVVKGLIKGGPQN</sequence>
<dbReference type="PANTHER" id="PTHR36156:SF2">
    <property type="entry name" value="CUPIN TYPE-2 DOMAIN-CONTAINING PROTEIN"/>
    <property type="match status" value="1"/>
</dbReference>
<dbReference type="InterPro" id="IPR047142">
    <property type="entry name" value="OryJ/VirC-like"/>
</dbReference>
<dbReference type="AlphaFoldDB" id="A0AAD7GMQ0"/>
<keyword evidence="3" id="KW-1185">Reference proteome</keyword>
<protein>
    <submittedName>
        <fullName evidence="2">Uncharacterized protein</fullName>
    </submittedName>
</protein>
<dbReference type="Gene3D" id="2.60.120.10">
    <property type="entry name" value="Jelly Rolls"/>
    <property type="match status" value="1"/>
</dbReference>
<evidence type="ECO:0000313" key="2">
    <source>
        <dbReference type="EMBL" id="KAJ7696361.1"/>
    </source>
</evidence>
<dbReference type="EMBL" id="JARKIB010000631">
    <property type="protein sequence ID" value="KAJ7696361.1"/>
    <property type="molecule type" value="Genomic_DNA"/>
</dbReference>
<feature type="region of interest" description="Disordered" evidence="1">
    <location>
        <begin position="1"/>
        <end position="24"/>
    </location>
</feature>
<dbReference type="InterPro" id="IPR014710">
    <property type="entry name" value="RmlC-like_jellyroll"/>
</dbReference>
<evidence type="ECO:0000256" key="1">
    <source>
        <dbReference type="SAM" id="MobiDB-lite"/>
    </source>
</evidence>
<reference evidence="2" key="1">
    <citation type="submission" date="2023-03" db="EMBL/GenBank/DDBJ databases">
        <title>Massive genome expansion in bonnet fungi (Mycena s.s.) driven by repeated elements and novel gene families across ecological guilds.</title>
        <authorList>
            <consortium name="Lawrence Berkeley National Laboratory"/>
            <person name="Harder C.B."/>
            <person name="Miyauchi S."/>
            <person name="Viragh M."/>
            <person name="Kuo A."/>
            <person name="Thoen E."/>
            <person name="Andreopoulos B."/>
            <person name="Lu D."/>
            <person name="Skrede I."/>
            <person name="Drula E."/>
            <person name="Henrissat B."/>
            <person name="Morin E."/>
            <person name="Kohler A."/>
            <person name="Barry K."/>
            <person name="LaButti K."/>
            <person name="Morin E."/>
            <person name="Salamov A."/>
            <person name="Lipzen A."/>
            <person name="Mereny Z."/>
            <person name="Hegedus B."/>
            <person name="Baldrian P."/>
            <person name="Stursova M."/>
            <person name="Weitz H."/>
            <person name="Taylor A."/>
            <person name="Grigoriev I.V."/>
            <person name="Nagy L.G."/>
            <person name="Martin F."/>
            <person name="Kauserud H."/>
        </authorList>
    </citation>
    <scope>NUCLEOTIDE SEQUENCE</scope>
    <source>
        <strain evidence="2">CBHHK182m</strain>
    </source>
</reference>
<evidence type="ECO:0000313" key="3">
    <source>
        <dbReference type="Proteomes" id="UP001215598"/>
    </source>
</evidence>
<dbReference type="Proteomes" id="UP001215598">
    <property type="component" value="Unassembled WGS sequence"/>
</dbReference>
<comment type="caution">
    <text evidence="2">The sequence shown here is derived from an EMBL/GenBank/DDBJ whole genome shotgun (WGS) entry which is preliminary data.</text>
</comment>
<accession>A0AAD7GMQ0</accession>
<proteinExistence type="predicted"/>
<organism evidence="2 3">
    <name type="scientific">Mycena metata</name>
    <dbReference type="NCBI Taxonomy" id="1033252"/>
    <lineage>
        <taxon>Eukaryota</taxon>
        <taxon>Fungi</taxon>
        <taxon>Dikarya</taxon>
        <taxon>Basidiomycota</taxon>
        <taxon>Agaricomycotina</taxon>
        <taxon>Agaricomycetes</taxon>
        <taxon>Agaricomycetidae</taxon>
        <taxon>Agaricales</taxon>
        <taxon>Marasmiineae</taxon>
        <taxon>Mycenaceae</taxon>
        <taxon>Mycena</taxon>
    </lineage>
</organism>
<name>A0AAD7GMQ0_9AGAR</name>